<organism evidence="7 8">
    <name type="scientific">Roseobacter insulae</name>
    <dbReference type="NCBI Taxonomy" id="2859783"/>
    <lineage>
        <taxon>Bacteria</taxon>
        <taxon>Pseudomonadati</taxon>
        <taxon>Pseudomonadota</taxon>
        <taxon>Alphaproteobacteria</taxon>
        <taxon>Rhodobacterales</taxon>
        <taxon>Roseobacteraceae</taxon>
        <taxon>Roseobacter</taxon>
    </lineage>
</organism>
<evidence type="ECO:0000313" key="8">
    <source>
        <dbReference type="Proteomes" id="UP001138661"/>
    </source>
</evidence>
<evidence type="ECO:0000256" key="1">
    <source>
        <dbReference type="ARBA" id="ARBA00004141"/>
    </source>
</evidence>
<evidence type="ECO:0000313" key="7">
    <source>
        <dbReference type="EMBL" id="MBW4710832.1"/>
    </source>
</evidence>
<dbReference type="GO" id="GO:0009055">
    <property type="term" value="F:electron transfer activity"/>
    <property type="evidence" value="ECO:0007669"/>
    <property type="project" value="InterPro"/>
</dbReference>
<feature type="transmembrane region" description="Helical" evidence="5">
    <location>
        <begin position="7"/>
        <end position="31"/>
    </location>
</feature>
<keyword evidence="8" id="KW-1185">Reference proteome</keyword>
<dbReference type="Pfam" id="PF01292">
    <property type="entry name" value="Ni_hydr_CYTB"/>
    <property type="match status" value="1"/>
</dbReference>
<keyword evidence="3 5" id="KW-1133">Transmembrane helix</keyword>
<comment type="caution">
    <text evidence="7">The sequence shown here is derived from an EMBL/GenBank/DDBJ whole genome shotgun (WGS) entry which is preliminary data.</text>
</comment>
<sequence length="85" mass="9026">MNFCHPALVALHWIMAVLIPVSLMIGGFVLSNIPLDHPGKAEALQGHMIAGAVIGVLLLLRLTVRRWTKRPPPANSGNSVLNGAA</sequence>
<evidence type="ECO:0000256" key="4">
    <source>
        <dbReference type="ARBA" id="ARBA00023136"/>
    </source>
</evidence>
<dbReference type="Proteomes" id="UP001138661">
    <property type="component" value="Unassembled WGS sequence"/>
</dbReference>
<keyword evidence="4 5" id="KW-0472">Membrane</keyword>
<evidence type="ECO:0000259" key="6">
    <source>
        <dbReference type="Pfam" id="PF01292"/>
    </source>
</evidence>
<dbReference type="GO" id="GO:0016020">
    <property type="term" value="C:membrane"/>
    <property type="evidence" value="ECO:0007669"/>
    <property type="project" value="UniProtKB-SubCell"/>
</dbReference>
<feature type="domain" description="Cytochrome b561 bacterial/Ni-hydrogenase" evidence="6">
    <location>
        <begin position="7"/>
        <end position="75"/>
    </location>
</feature>
<dbReference type="AlphaFoldDB" id="A0A9X1K5F6"/>
<reference evidence="7" key="1">
    <citation type="submission" date="2021-07" db="EMBL/GenBank/DDBJ databases">
        <title>Roseobacter insulae sp. nov., isolated from a tidal flat.</title>
        <authorList>
            <person name="Park S."/>
            <person name="Yoon J.-H."/>
        </authorList>
    </citation>
    <scope>NUCLEOTIDE SEQUENCE</scope>
    <source>
        <strain evidence="7">YSTF-M11</strain>
    </source>
</reference>
<keyword evidence="2 5" id="KW-0812">Transmembrane</keyword>
<dbReference type="InterPro" id="IPR011577">
    <property type="entry name" value="Cyt_b561_bac/Ni-Hgenase"/>
</dbReference>
<comment type="subcellular location">
    <subcellularLocation>
        <location evidence="1">Membrane</location>
        <topology evidence="1">Multi-pass membrane protein</topology>
    </subcellularLocation>
</comment>
<name>A0A9X1K5F6_9RHOB</name>
<protein>
    <submittedName>
        <fullName evidence="7">Cytochrome b/b6 domain-containing protein</fullName>
    </submittedName>
</protein>
<proteinExistence type="predicted"/>
<feature type="transmembrane region" description="Helical" evidence="5">
    <location>
        <begin position="43"/>
        <end position="60"/>
    </location>
</feature>
<dbReference type="EMBL" id="JAHXDN010000012">
    <property type="protein sequence ID" value="MBW4710832.1"/>
    <property type="molecule type" value="Genomic_DNA"/>
</dbReference>
<evidence type="ECO:0000256" key="2">
    <source>
        <dbReference type="ARBA" id="ARBA00022692"/>
    </source>
</evidence>
<accession>A0A9X1K5F6</accession>
<gene>
    <name evidence="7" type="ORF">KX928_23835</name>
</gene>
<evidence type="ECO:0000256" key="3">
    <source>
        <dbReference type="ARBA" id="ARBA00022989"/>
    </source>
</evidence>
<evidence type="ECO:0000256" key="5">
    <source>
        <dbReference type="SAM" id="Phobius"/>
    </source>
</evidence>